<dbReference type="EMBL" id="AMGX01000009">
    <property type="protein sequence ID" value="EXJ70636.1"/>
    <property type="molecule type" value="Genomic_DNA"/>
</dbReference>
<feature type="compositionally biased region" description="Polar residues" evidence="6">
    <location>
        <begin position="87"/>
        <end position="104"/>
    </location>
</feature>
<evidence type="ECO:0000256" key="2">
    <source>
        <dbReference type="ARBA" id="ARBA00023015"/>
    </source>
</evidence>
<dbReference type="PANTHER" id="PTHR47424:SF3">
    <property type="entry name" value="REGULATORY PROTEIN GAL4"/>
    <property type="match status" value="1"/>
</dbReference>
<dbReference type="SUPFAM" id="SSF57701">
    <property type="entry name" value="Zn2/Cys6 DNA-binding domain"/>
    <property type="match status" value="1"/>
</dbReference>
<gene>
    <name evidence="8" type="ORF">A1O5_06707</name>
</gene>
<dbReference type="GO" id="GO:0000978">
    <property type="term" value="F:RNA polymerase II cis-regulatory region sequence-specific DNA binding"/>
    <property type="evidence" value="ECO:0007669"/>
    <property type="project" value="TreeGrafter"/>
</dbReference>
<evidence type="ECO:0000256" key="5">
    <source>
        <dbReference type="ARBA" id="ARBA00023242"/>
    </source>
</evidence>
<dbReference type="InterPro" id="IPR001138">
    <property type="entry name" value="Zn2Cys6_DnaBD"/>
</dbReference>
<dbReference type="HOGENOM" id="CLU_008511_2_2_1"/>
<keyword evidence="2" id="KW-0805">Transcription regulation</keyword>
<evidence type="ECO:0000256" key="4">
    <source>
        <dbReference type="ARBA" id="ARBA00023163"/>
    </source>
</evidence>
<feature type="region of interest" description="Disordered" evidence="6">
    <location>
        <begin position="87"/>
        <end position="113"/>
    </location>
</feature>
<dbReference type="Pfam" id="PF04082">
    <property type="entry name" value="Fungal_trans"/>
    <property type="match status" value="1"/>
</dbReference>
<dbReference type="CDD" id="cd12148">
    <property type="entry name" value="fungal_TF_MHR"/>
    <property type="match status" value="1"/>
</dbReference>
<keyword evidence="5" id="KW-0539">Nucleus</keyword>
<dbReference type="PROSITE" id="PS00463">
    <property type="entry name" value="ZN2_CY6_FUNGAL_1"/>
    <property type="match status" value="1"/>
</dbReference>
<feature type="domain" description="Zn(2)-C6 fungal-type" evidence="7">
    <location>
        <begin position="19"/>
        <end position="49"/>
    </location>
</feature>
<dbReference type="PROSITE" id="PS50048">
    <property type="entry name" value="ZN2_CY6_FUNGAL_2"/>
    <property type="match status" value="1"/>
</dbReference>
<evidence type="ECO:0000256" key="1">
    <source>
        <dbReference type="ARBA" id="ARBA00022723"/>
    </source>
</evidence>
<dbReference type="SMART" id="SM00906">
    <property type="entry name" value="Fungal_trans"/>
    <property type="match status" value="1"/>
</dbReference>
<name>W9X125_9EURO</name>
<dbReference type="Proteomes" id="UP000019471">
    <property type="component" value="Unassembled WGS sequence"/>
</dbReference>
<dbReference type="Gene3D" id="4.10.240.10">
    <property type="entry name" value="Zn(2)-C6 fungal-type DNA-binding domain"/>
    <property type="match status" value="1"/>
</dbReference>
<dbReference type="RefSeq" id="XP_007745488.1">
    <property type="nucleotide sequence ID" value="XM_007747298.1"/>
</dbReference>
<dbReference type="SMART" id="SM00066">
    <property type="entry name" value="GAL4"/>
    <property type="match status" value="1"/>
</dbReference>
<keyword evidence="1" id="KW-0479">Metal-binding</keyword>
<reference evidence="8 9" key="1">
    <citation type="submission" date="2013-03" db="EMBL/GenBank/DDBJ databases">
        <title>The Genome Sequence of Cladophialophora psammophila CBS 110553.</title>
        <authorList>
            <consortium name="The Broad Institute Genomics Platform"/>
            <person name="Cuomo C."/>
            <person name="de Hoog S."/>
            <person name="Gorbushina A."/>
            <person name="Walker B."/>
            <person name="Young S.K."/>
            <person name="Zeng Q."/>
            <person name="Gargeya S."/>
            <person name="Fitzgerald M."/>
            <person name="Haas B."/>
            <person name="Abouelleil A."/>
            <person name="Allen A.W."/>
            <person name="Alvarado L."/>
            <person name="Arachchi H.M."/>
            <person name="Berlin A.M."/>
            <person name="Chapman S.B."/>
            <person name="Gainer-Dewar J."/>
            <person name="Goldberg J."/>
            <person name="Griggs A."/>
            <person name="Gujja S."/>
            <person name="Hansen M."/>
            <person name="Howarth C."/>
            <person name="Imamovic A."/>
            <person name="Ireland A."/>
            <person name="Larimer J."/>
            <person name="McCowan C."/>
            <person name="Murphy C."/>
            <person name="Pearson M."/>
            <person name="Poon T.W."/>
            <person name="Priest M."/>
            <person name="Roberts A."/>
            <person name="Saif S."/>
            <person name="Shea T."/>
            <person name="Sisk P."/>
            <person name="Sykes S."/>
            <person name="Wortman J."/>
            <person name="Nusbaum C."/>
            <person name="Birren B."/>
        </authorList>
    </citation>
    <scope>NUCLEOTIDE SEQUENCE [LARGE SCALE GENOMIC DNA]</scope>
    <source>
        <strain evidence="8 9">CBS 110553</strain>
    </source>
</reference>
<dbReference type="InterPro" id="IPR036864">
    <property type="entry name" value="Zn2-C6_fun-type_DNA-bd_sf"/>
</dbReference>
<evidence type="ECO:0000256" key="6">
    <source>
        <dbReference type="SAM" id="MobiDB-lite"/>
    </source>
</evidence>
<dbReference type="PANTHER" id="PTHR47424">
    <property type="entry name" value="REGULATORY PROTEIN GAL4"/>
    <property type="match status" value="1"/>
</dbReference>
<evidence type="ECO:0000313" key="9">
    <source>
        <dbReference type="Proteomes" id="UP000019471"/>
    </source>
</evidence>
<dbReference type="AlphaFoldDB" id="W9X125"/>
<keyword evidence="9" id="KW-1185">Reference proteome</keyword>
<dbReference type="STRING" id="1182543.W9X125"/>
<dbReference type="GO" id="GO:0000435">
    <property type="term" value="P:positive regulation of transcription from RNA polymerase II promoter by galactose"/>
    <property type="evidence" value="ECO:0007669"/>
    <property type="project" value="TreeGrafter"/>
</dbReference>
<dbReference type="CDD" id="cd00067">
    <property type="entry name" value="GAL4"/>
    <property type="match status" value="1"/>
</dbReference>
<organism evidence="8 9">
    <name type="scientific">Cladophialophora psammophila CBS 110553</name>
    <dbReference type="NCBI Taxonomy" id="1182543"/>
    <lineage>
        <taxon>Eukaryota</taxon>
        <taxon>Fungi</taxon>
        <taxon>Dikarya</taxon>
        <taxon>Ascomycota</taxon>
        <taxon>Pezizomycotina</taxon>
        <taxon>Eurotiomycetes</taxon>
        <taxon>Chaetothyriomycetidae</taxon>
        <taxon>Chaetothyriales</taxon>
        <taxon>Herpotrichiellaceae</taxon>
        <taxon>Cladophialophora</taxon>
    </lineage>
</organism>
<dbReference type="GO" id="GO:0005634">
    <property type="term" value="C:nucleus"/>
    <property type="evidence" value="ECO:0007669"/>
    <property type="project" value="TreeGrafter"/>
</dbReference>
<dbReference type="eggNOG" id="ENOG502RJRW">
    <property type="taxonomic scope" value="Eukaryota"/>
</dbReference>
<dbReference type="GO" id="GO:0006351">
    <property type="term" value="P:DNA-templated transcription"/>
    <property type="evidence" value="ECO:0007669"/>
    <property type="project" value="InterPro"/>
</dbReference>
<comment type="caution">
    <text evidence="8">The sequence shown here is derived from an EMBL/GenBank/DDBJ whole genome shotgun (WGS) entry which is preliminary data.</text>
</comment>
<dbReference type="GO" id="GO:0008270">
    <property type="term" value="F:zinc ion binding"/>
    <property type="evidence" value="ECO:0007669"/>
    <property type="project" value="InterPro"/>
</dbReference>
<dbReference type="InterPro" id="IPR051127">
    <property type="entry name" value="Fungal_SecMet_Regulators"/>
</dbReference>
<dbReference type="GO" id="GO:0000981">
    <property type="term" value="F:DNA-binding transcription factor activity, RNA polymerase II-specific"/>
    <property type="evidence" value="ECO:0007669"/>
    <property type="project" value="InterPro"/>
</dbReference>
<protein>
    <recommendedName>
        <fullName evidence="7">Zn(2)-C6 fungal-type domain-containing protein</fullName>
    </recommendedName>
</protein>
<dbReference type="InterPro" id="IPR007219">
    <property type="entry name" value="XnlR_reg_dom"/>
</dbReference>
<sequence length="741" mass="83503">MSGDGARIAKIRRLGFGRACSNCRQKKHRCDGLKPQCSGCLSRGLLCTYPSKYVEGEWFSCWTCLAADDSFRKNAIHDKSAIRSNAALSSGQRTNPVNEVSSLATPHDHSPNGRGTVYRSPDSTLHNHCLSTPVHDRETSAEVMATPANEPSGYFGDSSAFKFVSGVRDELRQQAMTSLDSDSVRIRRCGLVEPPATVICLQTVSVQESATNIAALTPGERRRYDMLPPRKHADDLVDAYFERVHLLYPFIHEPTFRSQYECLWADRTSCEVAWLAVANMVFAYGCEFNSSNGELDCSERASPYVERAKSIILSHVFEDFNLHLTQGMLLLCHYLQGALKLNECWNFFGLTIRSAMSIGLHIDPMNDHTLSPTVREARKRLWWGCFVLDRTLSMKFGRPPSIILANALDVDFPSEVDDQYVVDSVCVPRQPSSKPSRLCIFVQTIKLSFVIDKILSMLYLKQGKAARKSEESGNIKEQYAVLGNIVLLDGQLQTWWDNVPSHLKITPDISDGIDAQRQRHVIYLRYLQMRLLLQRPSMILLAKNDFPDEYLKALATACAQRCIAMARETIQEISLLYHKQLLHSVWYLLHYVFCSLGVLLTAQMLGLCPYDEASTAQDTVIVKSGMAFLRSVSEHGSLARRYVMLLERYYRPAGENEDVRSSDTVESETPNGMATDTVYPPQVHREQDAPHTALPPLDHLGSDHMFMNMNFPDPNGFLFGLGLPEEFLATDWPFFEPRISL</sequence>
<evidence type="ECO:0000259" key="7">
    <source>
        <dbReference type="PROSITE" id="PS50048"/>
    </source>
</evidence>
<evidence type="ECO:0000313" key="8">
    <source>
        <dbReference type="EMBL" id="EXJ70636.1"/>
    </source>
</evidence>
<dbReference type="GeneID" id="19191415"/>
<keyword evidence="4" id="KW-0804">Transcription</keyword>
<dbReference type="Pfam" id="PF00172">
    <property type="entry name" value="Zn_clus"/>
    <property type="match status" value="1"/>
</dbReference>
<accession>W9X125</accession>
<dbReference type="OrthoDB" id="3364175at2759"/>
<proteinExistence type="predicted"/>
<evidence type="ECO:0000256" key="3">
    <source>
        <dbReference type="ARBA" id="ARBA00023125"/>
    </source>
</evidence>
<keyword evidence="3" id="KW-0238">DNA-binding</keyword>